<accession>A0A383AJ07</accession>
<dbReference type="PANTHER" id="PTHR30001:SF0">
    <property type="entry name" value="RIBONUCLEASE G"/>
    <property type="match status" value="1"/>
</dbReference>
<dbReference type="PANTHER" id="PTHR30001">
    <property type="entry name" value="RIBONUCLEASE"/>
    <property type="match status" value="1"/>
</dbReference>
<dbReference type="GO" id="GO:0006364">
    <property type="term" value="P:rRNA processing"/>
    <property type="evidence" value="ECO:0007669"/>
    <property type="project" value="TreeGrafter"/>
</dbReference>
<gene>
    <name evidence="2" type="ORF">METZ01_LOCUS460029</name>
</gene>
<dbReference type="SUPFAM" id="SSF50249">
    <property type="entry name" value="Nucleic acid-binding proteins"/>
    <property type="match status" value="1"/>
</dbReference>
<dbReference type="InterPro" id="IPR004659">
    <property type="entry name" value="RNase_E/G"/>
</dbReference>
<proteinExistence type="predicted"/>
<evidence type="ECO:0000256" key="1">
    <source>
        <dbReference type="SAM" id="MobiDB-lite"/>
    </source>
</evidence>
<organism evidence="2">
    <name type="scientific">marine metagenome</name>
    <dbReference type="NCBI Taxonomy" id="408172"/>
    <lineage>
        <taxon>unclassified sequences</taxon>
        <taxon>metagenomes</taxon>
        <taxon>ecological metagenomes</taxon>
    </lineage>
</organism>
<feature type="region of interest" description="Disordered" evidence="1">
    <location>
        <begin position="85"/>
        <end position="114"/>
    </location>
</feature>
<protein>
    <recommendedName>
        <fullName evidence="3">S1 motif domain-containing protein</fullName>
    </recommendedName>
</protein>
<dbReference type="CDD" id="cd04453">
    <property type="entry name" value="S1_RNase_E"/>
    <property type="match status" value="1"/>
</dbReference>
<evidence type="ECO:0008006" key="3">
    <source>
        <dbReference type="Google" id="ProtNLM"/>
    </source>
</evidence>
<evidence type="ECO:0000313" key="2">
    <source>
        <dbReference type="EMBL" id="SVE07175.1"/>
    </source>
</evidence>
<name>A0A383AJ07_9ZZZZ</name>
<dbReference type="InterPro" id="IPR012340">
    <property type="entry name" value="NA-bd_OB-fold"/>
</dbReference>
<feature type="compositionally biased region" description="Basic residues" evidence="1">
    <location>
        <begin position="200"/>
        <end position="216"/>
    </location>
</feature>
<dbReference type="Gene3D" id="2.40.50.140">
    <property type="entry name" value="Nucleic acid-binding proteins"/>
    <property type="match status" value="1"/>
</dbReference>
<feature type="region of interest" description="Disordered" evidence="1">
    <location>
        <begin position="169"/>
        <end position="216"/>
    </location>
</feature>
<dbReference type="GO" id="GO:0004540">
    <property type="term" value="F:RNA nuclease activity"/>
    <property type="evidence" value="ECO:0007669"/>
    <property type="project" value="InterPro"/>
</dbReference>
<dbReference type="GO" id="GO:0005737">
    <property type="term" value="C:cytoplasm"/>
    <property type="evidence" value="ECO:0007669"/>
    <property type="project" value="TreeGrafter"/>
</dbReference>
<dbReference type="GO" id="GO:0003723">
    <property type="term" value="F:RNA binding"/>
    <property type="evidence" value="ECO:0007669"/>
    <property type="project" value="InterPro"/>
</dbReference>
<sequence length="216" mass="24026">MSKELLISSTSLETKLAILEDDQVTEIFIERSDNRRILGNIYKGKVTRVLPGMQAAFVDIGLGRDTFLYVTDFFEDYEEYETLFPDPEGESADLLTQPEGSPPMEAPAGNGSSQEPLLAEFGQILSERLDSPIDWDSYALSESSSVVAAADRFGARILPDRFPIGVHQDADVIPIITPPEPQPDPWEEKTPPSRPPSPRGNRKNRRRHSSNRNGKA</sequence>
<feature type="non-terminal residue" evidence="2">
    <location>
        <position position="216"/>
    </location>
</feature>
<dbReference type="AlphaFoldDB" id="A0A383AJ07"/>
<reference evidence="2" key="1">
    <citation type="submission" date="2018-05" db="EMBL/GenBank/DDBJ databases">
        <authorList>
            <person name="Lanie J.A."/>
            <person name="Ng W.-L."/>
            <person name="Kazmierczak K.M."/>
            <person name="Andrzejewski T.M."/>
            <person name="Davidsen T.M."/>
            <person name="Wayne K.J."/>
            <person name="Tettelin H."/>
            <person name="Glass J.I."/>
            <person name="Rusch D."/>
            <person name="Podicherti R."/>
            <person name="Tsui H.-C.T."/>
            <person name="Winkler M.E."/>
        </authorList>
    </citation>
    <scope>NUCLEOTIDE SEQUENCE</scope>
</reference>
<dbReference type="EMBL" id="UINC01192171">
    <property type="protein sequence ID" value="SVE07175.1"/>
    <property type="molecule type" value="Genomic_DNA"/>
</dbReference>